<name>A0A2Z4FIS4_9DELT</name>
<keyword evidence="2" id="KW-1185">Reference proteome</keyword>
<dbReference type="RefSeq" id="WP_111332412.1">
    <property type="nucleotide sequence ID" value="NZ_CP030032.1"/>
</dbReference>
<proteinExistence type="predicted"/>
<gene>
    <name evidence="1" type="ORF">DN745_04070</name>
</gene>
<dbReference type="EMBL" id="CP030032">
    <property type="protein sequence ID" value="AWV88556.1"/>
    <property type="molecule type" value="Genomic_DNA"/>
</dbReference>
<dbReference type="KEGG" id="bsed:DN745_04070"/>
<dbReference type="Proteomes" id="UP000249799">
    <property type="component" value="Chromosome"/>
</dbReference>
<dbReference type="OrthoDB" id="284233at2"/>
<dbReference type="Pfam" id="PF13810">
    <property type="entry name" value="DUF4185"/>
    <property type="match status" value="1"/>
</dbReference>
<protein>
    <submittedName>
        <fullName evidence="1">Uncharacterized protein</fullName>
    </submittedName>
</protein>
<accession>A0A2Z4FIS4</accession>
<dbReference type="AlphaFoldDB" id="A0A2Z4FIS4"/>
<evidence type="ECO:0000313" key="1">
    <source>
        <dbReference type="EMBL" id="AWV88556.1"/>
    </source>
</evidence>
<dbReference type="InterPro" id="IPR025442">
    <property type="entry name" value="DUF4185"/>
</dbReference>
<organism evidence="1 2">
    <name type="scientific">Bradymonas sediminis</name>
    <dbReference type="NCBI Taxonomy" id="1548548"/>
    <lineage>
        <taxon>Bacteria</taxon>
        <taxon>Deltaproteobacteria</taxon>
        <taxon>Bradymonadales</taxon>
        <taxon>Bradymonadaceae</taxon>
        <taxon>Bradymonas</taxon>
    </lineage>
</organism>
<evidence type="ECO:0000313" key="2">
    <source>
        <dbReference type="Proteomes" id="UP000249799"/>
    </source>
</evidence>
<sequence length="505" mass="54963">MKRYLLCLVLYLSACASGSFSSSTLDASDAEGASDAGQIEASSDVLDAETPTDISDAASPPLPDVEVDAPGGGEGGPGDTNTEPASVFEVSAVSTVGERFICKMINAERVDSPTANQTHTRFNLRATDLGAPAIVDGRLHLFFGDTHGYRDIWRIGEDPDSVGHVSFEAAKADLSVLCRDLAFYVTPDDPSVAHRSDPAIQRDFEGGFLAPPPGEPLSNYVTRRLLESEHGAFAGSFEVPSGAITTDSGTYIFWSGRVREEVEWEMSRGFVARWNSAGASPLFYQILYAVDDLIDGRALGGHFVQNAPVEHDGQLYLFGTGRYRKDGVHLARKPVTAIEQPGGFEIYNPQSNTWVDPTALSEPERAALPAIIDESHRGIGELGVQYVPEADLFVMMFQQIKGSNAIHLLVSREPTGPWQRTRVIDMSDPLFLSKHCCSDSGACHGDAIWRCAEAGLYAPYPLPLIRAEQRGEDTWRLSVPYVVSTWTPYNVVLFEHTVDVSMTLQ</sequence>
<reference evidence="1 2" key="1">
    <citation type="submission" date="2018-06" db="EMBL/GenBank/DDBJ databases">
        <title>Lujinxingia sediminis gen. nov. sp. nov., a new facultative anaerobic member of the class Deltaproteobacteria, and proposal of Lujinxingaceae fam. nov.</title>
        <authorList>
            <person name="Guo L.-Y."/>
            <person name="Li C.-M."/>
            <person name="Wang S."/>
            <person name="Du Z.-J."/>
        </authorList>
    </citation>
    <scope>NUCLEOTIDE SEQUENCE [LARGE SCALE GENOMIC DNA]</scope>
    <source>
        <strain evidence="1 2">FA350</strain>
    </source>
</reference>